<protein>
    <recommendedName>
        <fullName evidence="3">Altered inheritance of mitochondria protein 24, mitochondrial</fullName>
    </recommendedName>
</protein>
<evidence type="ECO:0000313" key="2">
    <source>
        <dbReference type="Proteomes" id="UP001189429"/>
    </source>
</evidence>
<keyword evidence="2" id="KW-1185">Reference proteome</keyword>
<reference evidence="1" key="1">
    <citation type="submission" date="2023-10" db="EMBL/GenBank/DDBJ databases">
        <authorList>
            <person name="Chen Y."/>
            <person name="Shah S."/>
            <person name="Dougan E. K."/>
            <person name="Thang M."/>
            <person name="Chan C."/>
        </authorList>
    </citation>
    <scope>NUCLEOTIDE SEQUENCE [LARGE SCALE GENOMIC DNA]</scope>
</reference>
<evidence type="ECO:0000313" key="1">
    <source>
        <dbReference type="EMBL" id="CAK0863017.1"/>
    </source>
</evidence>
<accession>A0ABN9UWN8</accession>
<dbReference type="EMBL" id="CAUYUJ010016220">
    <property type="protein sequence ID" value="CAK0863017.1"/>
    <property type="molecule type" value="Genomic_DNA"/>
</dbReference>
<name>A0ABN9UWN8_9DINO</name>
<dbReference type="Proteomes" id="UP001189429">
    <property type="component" value="Unassembled WGS sequence"/>
</dbReference>
<evidence type="ECO:0008006" key="3">
    <source>
        <dbReference type="Google" id="ProtNLM"/>
    </source>
</evidence>
<comment type="caution">
    <text evidence="1">The sequence shown here is derived from an EMBL/GenBank/DDBJ whole genome shotgun (WGS) entry which is preliminary data.</text>
</comment>
<sequence length="108" mass="11372">MKHAGDFHVDVANGTARAIAAVAGDGKLLRLPIRETGKFSLGGGYNFDDTVSLQHLDGHCLAANSDGGLSLASCDAKDMTPRARSSLRSSFLMRVPLPSSRRTDATSL</sequence>
<gene>
    <name evidence="1" type="ORF">PCOR1329_LOCUS51290</name>
</gene>
<organism evidence="1 2">
    <name type="scientific">Prorocentrum cordatum</name>
    <dbReference type="NCBI Taxonomy" id="2364126"/>
    <lineage>
        <taxon>Eukaryota</taxon>
        <taxon>Sar</taxon>
        <taxon>Alveolata</taxon>
        <taxon>Dinophyceae</taxon>
        <taxon>Prorocentrales</taxon>
        <taxon>Prorocentraceae</taxon>
        <taxon>Prorocentrum</taxon>
    </lineage>
</organism>
<proteinExistence type="predicted"/>